<organism evidence="10 11">
    <name type="scientific">Candidatus Pullichristensenella excrementigallinarum</name>
    <dbReference type="NCBI Taxonomy" id="2840907"/>
    <lineage>
        <taxon>Bacteria</taxon>
        <taxon>Bacillati</taxon>
        <taxon>Bacillota</taxon>
        <taxon>Clostridia</taxon>
        <taxon>Candidatus Pullichristensenella</taxon>
    </lineage>
</organism>
<evidence type="ECO:0000256" key="3">
    <source>
        <dbReference type="ARBA" id="ARBA00022475"/>
    </source>
</evidence>
<dbReference type="PRINTS" id="PR01264">
    <property type="entry name" value="MECHCHANNEL"/>
</dbReference>
<evidence type="ECO:0000256" key="1">
    <source>
        <dbReference type="ARBA" id="ARBA00004141"/>
    </source>
</evidence>
<feature type="transmembrane region" description="Helical" evidence="9">
    <location>
        <begin position="67"/>
        <end position="91"/>
    </location>
</feature>
<keyword evidence="7 9" id="KW-0472">Membrane</keyword>
<dbReference type="InterPro" id="IPR037673">
    <property type="entry name" value="MSC/AndL"/>
</dbReference>
<dbReference type="EMBL" id="DVMU01000163">
    <property type="protein sequence ID" value="HIU34356.1"/>
    <property type="molecule type" value="Genomic_DNA"/>
</dbReference>
<evidence type="ECO:0000313" key="11">
    <source>
        <dbReference type="Proteomes" id="UP000824072"/>
    </source>
</evidence>
<dbReference type="PANTHER" id="PTHR30266">
    <property type="entry name" value="MECHANOSENSITIVE CHANNEL MSCL"/>
    <property type="match status" value="1"/>
</dbReference>
<comment type="similarity">
    <text evidence="9">Belongs to the MscL family.</text>
</comment>
<gene>
    <name evidence="9 10" type="primary">mscL</name>
    <name evidence="10" type="ORF">IAB02_07315</name>
</gene>
<dbReference type="Gene3D" id="1.10.1200.120">
    <property type="entry name" value="Large-conductance mechanosensitive channel, MscL, domain 1"/>
    <property type="match status" value="1"/>
</dbReference>
<dbReference type="Proteomes" id="UP000824072">
    <property type="component" value="Unassembled WGS sequence"/>
</dbReference>
<evidence type="ECO:0000256" key="7">
    <source>
        <dbReference type="ARBA" id="ARBA00023136"/>
    </source>
</evidence>
<reference evidence="10" key="2">
    <citation type="journal article" date="2021" name="PeerJ">
        <title>Extensive microbial diversity within the chicken gut microbiome revealed by metagenomics and culture.</title>
        <authorList>
            <person name="Gilroy R."/>
            <person name="Ravi A."/>
            <person name="Getino M."/>
            <person name="Pursley I."/>
            <person name="Horton D.L."/>
            <person name="Alikhan N.F."/>
            <person name="Baker D."/>
            <person name="Gharbi K."/>
            <person name="Hall N."/>
            <person name="Watson M."/>
            <person name="Adriaenssens E.M."/>
            <person name="Foster-Nyarko E."/>
            <person name="Jarju S."/>
            <person name="Secka A."/>
            <person name="Antonio M."/>
            <person name="Oren A."/>
            <person name="Chaudhuri R.R."/>
            <person name="La Ragione R."/>
            <person name="Hildebrand F."/>
            <person name="Pallen M.J."/>
        </authorList>
    </citation>
    <scope>NUCLEOTIDE SEQUENCE</scope>
    <source>
        <strain evidence="10">ChiHcec3-11533</strain>
    </source>
</reference>
<dbReference type="PANTHER" id="PTHR30266:SF2">
    <property type="entry name" value="LARGE-CONDUCTANCE MECHANOSENSITIVE CHANNEL"/>
    <property type="match status" value="1"/>
</dbReference>
<dbReference type="NCBIfam" id="TIGR00220">
    <property type="entry name" value="mscL"/>
    <property type="match status" value="1"/>
</dbReference>
<evidence type="ECO:0000256" key="6">
    <source>
        <dbReference type="ARBA" id="ARBA00023065"/>
    </source>
</evidence>
<dbReference type="AlphaFoldDB" id="A0A9D1ICN7"/>
<keyword evidence="5 9" id="KW-1133">Transmembrane helix</keyword>
<protein>
    <recommendedName>
        <fullName evidence="9">Large-conductance mechanosensitive channel</fullName>
    </recommendedName>
</protein>
<accession>A0A9D1ICN7</accession>
<dbReference type="InterPro" id="IPR001185">
    <property type="entry name" value="MS_channel"/>
</dbReference>
<name>A0A9D1ICN7_9FIRM</name>
<keyword evidence="6 9" id="KW-0406">Ion transport</keyword>
<reference evidence="10" key="1">
    <citation type="submission" date="2020-10" db="EMBL/GenBank/DDBJ databases">
        <authorList>
            <person name="Gilroy R."/>
        </authorList>
    </citation>
    <scope>NUCLEOTIDE SEQUENCE</scope>
    <source>
        <strain evidence="10">ChiHcec3-11533</strain>
    </source>
</reference>
<dbReference type="GO" id="GO:0008381">
    <property type="term" value="F:mechanosensitive monoatomic ion channel activity"/>
    <property type="evidence" value="ECO:0007669"/>
    <property type="project" value="UniProtKB-UniRule"/>
</dbReference>
<keyword evidence="2 9" id="KW-0813">Transport</keyword>
<comment type="subunit">
    <text evidence="9">Homopentamer.</text>
</comment>
<dbReference type="Pfam" id="PF01741">
    <property type="entry name" value="MscL"/>
    <property type="match status" value="1"/>
</dbReference>
<dbReference type="SUPFAM" id="SSF81330">
    <property type="entry name" value="Gated mechanosensitive channel"/>
    <property type="match status" value="1"/>
</dbReference>
<dbReference type="GO" id="GO:0005886">
    <property type="term" value="C:plasma membrane"/>
    <property type="evidence" value="ECO:0007669"/>
    <property type="project" value="UniProtKB-SubCell"/>
</dbReference>
<comment type="caution">
    <text evidence="10">The sequence shown here is derived from an EMBL/GenBank/DDBJ whole genome shotgun (WGS) entry which is preliminary data.</text>
</comment>
<evidence type="ECO:0000313" key="10">
    <source>
        <dbReference type="EMBL" id="HIU34356.1"/>
    </source>
</evidence>
<evidence type="ECO:0000256" key="8">
    <source>
        <dbReference type="ARBA" id="ARBA00023303"/>
    </source>
</evidence>
<evidence type="ECO:0000256" key="2">
    <source>
        <dbReference type="ARBA" id="ARBA00022448"/>
    </source>
</evidence>
<keyword evidence="3 9" id="KW-1003">Cell membrane</keyword>
<dbReference type="HAMAP" id="MF_00115">
    <property type="entry name" value="MscL"/>
    <property type="match status" value="1"/>
</dbReference>
<feature type="transmembrane region" description="Helical" evidence="9">
    <location>
        <begin position="12"/>
        <end position="35"/>
    </location>
</feature>
<evidence type="ECO:0000256" key="5">
    <source>
        <dbReference type="ARBA" id="ARBA00022989"/>
    </source>
</evidence>
<comment type="function">
    <text evidence="9">Channel that opens in response to stretch forces in the membrane lipid bilayer. May participate in the regulation of osmotic pressure changes within the cell.</text>
</comment>
<sequence length="137" mass="15311">MWKEFKEFAFKGNAMDLAVGVMIGGAFSTIVQSIVNDLFTPLFNAIVGKVNLAAFSLRLGKGANAPVIAYGSFLQAVVNFLLVSLCIFLFVRFVNKLRLFRSEEQPQKIPARLCPYCYCEIHEKATRCPHCTAKLKE</sequence>
<evidence type="ECO:0000256" key="9">
    <source>
        <dbReference type="HAMAP-Rule" id="MF_00115"/>
    </source>
</evidence>
<comment type="subcellular location">
    <subcellularLocation>
        <location evidence="9">Cell membrane</location>
        <topology evidence="9">Multi-pass membrane protein</topology>
    </subcellularLocation>
    <subcellularLocation>
        <location evidence="1">Membrane</location>
        <topology evidence="1">Multi-pass membrane protein</topology>
    </subcellularLocation>
</comment>
<evidence type="ECO:0000256" key="4">
    <source>
        <dbReference type="ARBA" id="ARBA00022692"/>
    </source>
</evidence>
<proteinExistence type="inferred from homology"/>
<dbReference type="InterPro" id="IPR036019">
    <property type="entry name" value="MscL_channel"/>
</dbReference>
<keyword evidence="8 9" id="KW-0407">Ion channel</keyword>
<keyword evidence="4 9" id="KW-0812">Transmembrane</keyword>